<sequence>MDLTVIIFILVYVAMAFGTFPGIKIDRTGASVAGALAMIGFGIISPKLSWDAIDYSAIGLLFGLMVVSASFTVSGFYHQAAQKVASLNISPPKLMAVFIIVGALLASVLTNDIVVVAMTPLLVSITLSRGLNPIPFLLGFCFAANNGAAGSLIGSPKNMVVAQGLDLSFIGILNITAIPVLFSVPIVWCVITLLYRNHWYLSEDKKSLMPHVEPSIIEFNWWETIKAATVLFTVILAFLFSDFPRELVALSAACFLLLNRKIASSDMLKHVNGDLILLMMGLFIINTAFSNTGIPQEVLHYLLGKGIDLNSPITLFLVTIVMSIFVGTTPTVILLIQFVYPHGNVDLLGAALILGACFAGNIFIFGSIAGIIAVEQSSAHGIKISFLEFTKSGGIISTICIFIAVVWLSIY</sequence>
<dbReference type="PANTHER" id="PTHR43302">
    <property type="entry name" value="TRANSPORTER ARSB-RELATED"/>
    <property type="match status" value="1"/>
</dbReference>
<evidence type="ECO:0000256" key="5">
    <source>
        <dbReference type="ARBA" id="ARBA00022692"/>
    </source>
</evidence>
<evidence type="ECO:0000256" key="2">
    <source>
        <dbReference type="ARBA" id="ARBA00009843"/>
    </source>
</evidence>
<evidence type="ECO:0000256" key="1">
    <source>
        <dbReference type="ARBA" id="ARBA00004651"/>
    </source>
</evidence>
<feature type="transmembrane region" description="Helical" evidence="8">
    <location>
        <begin position="30"/>
        <end position="49"/>
    </location>
</feature>
<protein>
    <submittedName>
        <fullName evidence="10">Transporter</fullName>
    </submittedName>
</protein>
<dbReference type="Pfam" id="PF03600">
    <property type="entry name" value="CitMHS"/>
    <property type="match status" value="1"/>
</dbReference>
<dbReference type="InterPro" id="IPR004680">
    <property type="entry name" value="Cit_transptr-like_dom"/>
</dbReference>
<comment type="caution">
    <text evidence="10">The sequence shown here is derived from an EMBL/GenBank/DDBJ whole genome shotgun (WGS) entry which is preliminary data.</text>
</comment>
<evidence type="ECO:0000256" key="6">
    <source>
        <dbReference type="ARBA" id="ARBA00022989"/>
    </source>
</evidence>
<keyword evidence="5 8" id="KW-0812">Transmembrane</keyword>
<feature type="transmembrane region" description="Helical" evidence="8">
    <location>
        <begin position="275"/>
        <end position="294"/>
    </location>
</feature>
<feature type="transmembrane region" description="Helical" evidence="8">
    <location>
        <begin position="55"/>
        <end position="77"/>
    </location>
</feature>
<reference evidence="10" key="1">
    <citation type="submission" date="2023-10" db="EMBL/GenBank/DDBJ databases">
        <authorList>
            <consortium name="Clinical and Environmental Microbiology Branch: Whole genome sequencing antimicrobial resistance pathogens in the healthcare setting"/>
        </authorList>
    </citation>
    <scope>NUCLEOTIDE SEQUENCE</scope>
    <source>
        <strain evidence="10">2020QW-00022</strain>
    </source>
</reference>
<proteinExistence type="inferred from homology"/>
<evidence type="ECO:0000313" key="10">
    <source>
        <dbReference type="EMBL" id="ELR5215981.1"/>
    </source>
</evidence>
<evidence type="ECO:0000259" key="9">
    <source>
        <dbReference type="Pfam" id="PF03600"/>
    </source>
</evidence>
<feature type="transmembrane region" description="Helical" evidence="8">
    <location>
        <begin position="167"/>
        <end position="195"/>
    </location>
</feature>
<dbReference type="GO" id="GO:0015105">
    <property type="term" value="F:arsenite transmembrane transporter activity"/>
    <property type="evidence" value="ECO:0007669"/>
    <property type="project" value="InterPro"/>
</dbReference>
<dbReference type="RefSeq" id="WP_125892713.1">
    <property type="nucleotide sequence ID" value="NZ_RHRR02000002.1"/>
</dbReference>
<evidence type="ECO:0000256" key="8">
    <source>
        <dbReference type="SAM" id="Phobius"/>
    </source>
</evidence>
<gene>
    <name evidence="11" type="ORF">M0K77_000421</name>
    <name evidence="10" type="ORF">M0K77_RS02105</name>
</gene>
<feature type="transmembrane region" description="Helical" evidence="8">
    <location>
        <begin position="352"/>
        <end position="374"/>
    </location>
</feature>
<dbReference type="EMBL" id="ABEXCJ050000001">
    <property type="protein sequence ID" value="EMR4588168.1"/>
    <property type="molecule type" value="Genomic_DNA"/>
</dbReference>
<keyword evidence="6 8" id="KW-1133">Transmembrane helix</keyword>
<dbReference type="GO" id="GO:0005886">
    <property type="term" value="C:plasma membrane"/>
    <property type="evidence" value="ECO:0007669"/>
    <property type="project" value="UniProtKB-SubCell"/>
</dbReference>
<dbReference type="EMBL" id="ABEXCJ040000001">
    <property type="protein sequence ID" value="ELR5215981.1"/>
    <property type="molecule type" value="Genomic_DNA"/>
</dbReference>
<comment type="similarity">
    <text evidence="2">Belongs to the CitM (TC 2.A.11) transporter family.</text>
</comment>
<name>A0A3R8WVT7_PRORE</name>
<dbReference type="PRINTS" id="PR00758">
    <property type="entry name" value="ARSENICPUMP"/>
</dbReference>
<evidence type="ECO:0000256" key="7">
    <source>
        <dbReference type="ARBA" id="ARBA00023136"/>
    </source>
</evidence>
<feature type="transmembrane region" description="Helical" evidence="8">
    <location>
        <begin position="97"/>
        <end position="122"/>
    </location>
</feature>
<feature type="transmembrane region" description="Helical" evidence="8">
    <location>
        <begin position="134"/>
        <end position="155"/>
    </location>
</feature>
<dbReference type="InterPro" id="IPR000802">
    <property type="entry name" value="Arsenical_pump_ArsB"/>
</dbReference>
<dbReference type="PANTHER" id="PTHR43302:SF5">
    <property type="entry name" value="TRANSPORTER ARSB-RELATED"/>
    <property type="match status" value="1"/>
</dbReference>
<feature type="transmembrane region" description="Helical" evidence="8">
    <location>
        <begin position="219"/>
        <end position="240"/>
    </location>
</feature>
<feature type="transmembrane region" description="Helical" evidence="8">
    <location>
        <begin position="315"/>
        <end position="340"/>
    </location>
</feature>
<evidence type="ECO:0000313" key="11">
    <source>
        <dbReference type="EMBL" id="EMR4588168.1"/>
    </source>
</evidence>
<comment type="subcellular location">
    <subcellularLocation>
        <location evidence="1">Cell membrane</location>
        <topology evidence="1">Multi-pass membrane protein</topology>
    </subcellularLocation>
</comment>
<keyword evidence="4" id="KW-1003">Cell membrane</keyword>
<feature type="transmembrane region" description="Helical" evidence="8">
    <location>
        <begin position="386"/>
        <end position="410"/>
    </location>
</feature>
<organism evidence="10">
    <name type="scientific">Providencia rettgeri</name>
    <dbReference type="NCBI Taxonomy" id="587"/>
    <lineage>
        <taxon>Bacteria</taxon>
        <taxon>Pseudomonadati</taxon>
        <taxon>Pseudomonadota</taxon>
        <taxon>Gammaproteobacteria</taxon>
        <taxon>Enterobacterales</taxon>
        <taxon>Morganellaceae</taxon>
        <taxon>Providencia</taxon>
    </lineage>
</organism>
<dbReference type="OrthoDB" id="9766267at2"/>
<evidence type="ECO:0000256" key="4">
    <source>
        <dbReference type="ARBA" id="ARBA00022475"/>
    </source>
</evidence>
<feature type="transmembrane region" description="Helical" evidence="8">
    <location>
        <begin position="6"/>
        <end position="23"/>
    </location>
</feature>
<evidence type="ECO:0000256" key="3">
    <source>
        <dbReference type="ARBA" id="ARBA00022448"/>
    </source>
</evidence>
<accession>A0A3R8WVT7</accession>
<keyword evidence="3" id="KW-0813">Transport</keyword>
<keyword evidence="7 8" id="KW-0472">Membrane</keyword>
<feature type="domain" description="Citrate transporter-like" evidence="9">
    <location>
        <begin position="24"/>
        <end position="340"/>
    </location>
</feature>
<dbReference type="AlphaFoldDB" id="A0A3R8WVT7"/>